<dbReference type="OrthoDB" id="3544009at2759"/>
<feature type="region of interest" description="Disordered" evidence="2">
    <location>
        <begin position="355"/>
        <end position="416"/>
    </location>
</feature>
<dbReference type="SMART" id="SM00355">
    <property type="entry name" value="ZnF_C2H2"/>
    <property type="match status" value="2"/>
</dbReference>
<keyword evidence="1" id="KW-0862">Zinc</keyword>
<evidence type="ECO:0000313" key="4">
    <source>
        <dbReference type="EMBL" id="CZR60111.1"/>
    </source>
</evidence>
<feature type="domain" description="C2H2-type" evidence="3">
    <location>
        <begin position="572"/>
        <end position="603"/>
    </location>
</feature>
<dbReference type="GO" id="GO:0008270">
    <property type="term" value="F:zinc ion binding"/>
    <property type="evidence" value="ECO:0007669"/>
    <property type="project" value="UniProtKB-KW"/>
</dbReference>
<dbReference type="Gene3D" id="3.30.160.60">
    <property type="entry name" value="Classic Zinc Finger"/>
    <property type="match status" value="1"/>
</dbReference>
<evidence type="ECO:0000256" key="1">
    <source>
        <dbReference type="PROSITE-ProRule" id="PRU00042"/>
    </source>
</evidence>
<name>A0A1L7X510_9HELO</name>
<organism evidence="4 5">
    <name type="scientific">Phialocephala subalpina</name>
    <dbReference type="NCBI Taxonomy" id="576137"/>
    <lineage>
        <taxon>Eukaryota</taxon>
        <taxon>Fungi</taxon>
        <taxon>Dikarya</taxon>
        <taxon>Ascomycota</taxon>
        <taxon>Pezizomycotina</taxon>
        <taxon>Leotiomycetes</taxon>
        <taxon>Helotiales</taxon>
        <taxon>Mollisiaceae</taxon>
        <taxon>Phialocephala</taxon>
        <taxon>Phialocephala fortinii species complex</taxon>
    </lineage>
</organism>
<dbReference type="AlphaFoldDB" id="A0A1L7X510"/>
<accession>A0A1L7X510</accession>
<dbReference type="Proteomes" id="UP000184330">
    <property type="component" value="Unassembled WGS sequence"/>
</dbReference>
<keyword evidence="1" id="KW-0479">Metal-binding</keyword>
<dbReference type="InterPro" id="IPR036236">
    <property type="entry name" value="Znf_C2H2_sf"/>
</dbReference>
<dbReference type="EMBL" id="FJOG01000015">
    <property type="protein sequence ID" value="CZR60111.1"/>
    <property type="molecule type" value="Genomic_DNA"/>
</dbReference>
<keyword evidence="1" id="KW-0863">Zinc-finger</keyword>
<feature type="region of interest" description="Disordered" evidence="2">
    <location>
        <begin position="43"/>
        <end position="63"/>
    </location>
</feature>
<proteinExistence type="predicted"/>
<evidence type="ECO:0000313" key="5">
    <source>
        <dbReference type="Proteomes" id="UP000184330"/>
    </source>
</evidence>
<evidence type="ECO:0000259" key="3">
    <source>
        <dbReference type="PROSITE" id="PS50157"/>
    </source>
</evidence>
<protein>
    <recommendedName>
        <fullName evidence="3">C2H2-type domain-containing protein</fullName>
    </recommendedName>
</protein>
<sequence>MMKNTQQIGDSGKELLSLSCAFKNPSEKRADYISITRSEEKQVIPSSAWEPSESPTGTRSTPKHKTSHLKFLIWVAYLRNSSPHIDEIQRRTCPLIGCEIWCETLEAMLEHVYSCPALSKGRYRCPECEKEEPISRQHINGCQDSNTCKDWLANSFKCVKRRLSRRGLNKTWDYDSSAQSPVSPQDTKYFPYNPPDSCELFSGGVDWMIRTNSCCDTGFQDPRQELDSSSRLELGDTSTRVELACTQPQSCYARDDHQTRLYAMSPHAFQPQDKSLRATMAIAELDAWPGNDPLPAYFTDSGSSVLADHKQRARKPVYSLLTDHYSYLDRRRPLSPRDLPGLDLVNLSTLNNQNVASEPFLSPPSSSADQQRYPGVPQPSPTDSRASTSLPSMTRSPADSMPSVPSPMNDFNSRMNFSSDREKASAWSEFIHDCTKSAMIYEDAETFEDVAAQQELSAGGLSQIDPGSERRTDPINVASWVFESEICSQANDKLHDQHVQMPYHRALIHNEFSKASAPSSLARSCHSISKSTFKCVCGYAPRGKEKNKRQSLKRHQETCRVLSPSGYRRRPYTCSFQNCGRAFTRPDNLLVHQRAQGHLRSHARHLERTYTQAAQDFLRKEQTRCLEEDFECFLYHWALPEQMAIIRDRLAVGALIPFVVEHLRTGSCRLTFIMFQTPLFSGRISE</sequence>
<gene>
    <name evidence="4" type="ORF">PAC_10006</name>
</gene>
<dbReference type="InterPro" id="IPR013087">
    <property type="entry name" value="Znf_C2H2_type"/>
</dbReference>
<dbReference type="PROSITE" id="PS00028">
    <property type="entry name" value="ZINC_FINGER_C2H2_1"/>
    <property type="match status" value="1"/>
</dbReference>
<feature type="compositionally biased region" description="Polar residues" evidence="2">
    <location>
        <begin position="381"/>
        <end position="397"/>
    </location>
</feature>
<keyword evidence="5" id="KW-1185">Reference proteome</keyword>
<dbReference type="PROSITE" id="PS50157">
    <property type="entry name" value="ZINC_FINGER_C2H2_2"/>
    <property type="match status" value="1"/>
</dbReference>
<evidence type="ECO:0000256" key="2">
    <source>
        <dbReference type="SAM" id="MobiDB-lite"/>
    </source>
</evidence>
<reference evidence="4 5" key="1">
    <citation type="submission" date="2016-03" db="EMBL/GenBank/DDBJ databases">
        <authorList>
            <person name="Ploux O."/>
        </authorList>
    </citation>
    <scope>NUCLEOTIDE SEQUENCE [LARGE SCALE GENOMIC DNA]</scope>
    <source>
        <strain evidence="4 5">UAMH 11012</strain>
    </source>
</reference>
<dbReference type="SUPFAM" id="SSF57667">
    <property type="entry name" value="beta-beta-alpha zinc fingers"/>
    <property type="match status" value="1"/>
</dbReference>